<evidence type="ECO:0000313" key="3">
    <source>
        <dbReference type="EMBL" id="SKB43694.1"/>
    </source>
</evidence>
<feature type="domain" description="Gfo/Idh/MocA-like oxidoreductase N-terminal" evidence="1">
    <location>
        <begin position="98"/>
        <end position="168"/>
    </location>
</feature>
<evidence type="ECO:0000313" key="4">
    <source>
        <dbReference type="Proteomes" id="UP000189981"/>
    </source>
</evidence>
<dbReference type="EMBL" id="FUYR01000001">
    <property type="protein sequence ID" value="SKB43694.1"/>
    <property type="molecule type" value="Genomic_DNA"/>
</dbReference>
<dbReference type="InterPro" id="IPR032459">
    <property type="entry name" value="Oxidoreduct_C"/>
</dbReference>
<dbReference type="InterPro" id="IPR036291">
    <property type="entry name" value="NAD(P)-bd_dom_sf"/>
</dbReference>
<dbReference type="GO" id="GO:0000166">
    <property type="term" value="F:nucleotide binding"/>
    <property type="evidence" value="ECO:0007669"/>
    <property type="project" value="InterPro"/>
</dbReference>
<dbReference type="OrthoDB" id="9795543at2"/>
<keyword evidence="4" id="KW-1185">Reference proteome</keyword>
<dbReference type="InterPro" id="IPR000683">
    <property type="entry name" value="Gfo/Idh/MocA-like_OxRdtase_N"/>
</dbReference>
<organism evidence="3 4">
    <name type="scientific">Daejeonella lutea</name>
    <dbReference type="NCBI Taxonomy" id="572036"/>
    <lineage>
        <taxon>Bacteria</taxon>
        <taxon>Pseudomonadati</taxon>
        <taxon>Bacteroidota</taxon>
        <taxon>Sphingobacteriia</taxon>
        <taxon>Sphingobacteriales</taxon>
        <taxon>Sphingobacteriaceae</taxon>
        <taxon>Daejeonella</taxon>
    </lineage>
</organism>
<evidence type="ECO:0000259" key="1">
    <source>
        <dbReference type="Pfam" id="PF01408"/>
    </source>
</evidence>
<proteinExistence type="predicted"/>
<dbReference type="Gene3D" id="3.40.50.720">
    <property type="entry name" value="NAD(P)-binding Rossmann-like Domain"/>
    <property type="match status" value="1"/>
</dbReference>
<dbReference type="Pfam" id="PF16490">
    <property type="entry name" value="Oxidoreduct_C"/>
    <property type="match status" value="1"/>
</dbReference>
<dbReference type="AlphaFoldDB" id="A0A1T5B8R6"/>
<protein>
    <submittedName>
        <fullName evidence="3">Oxidoreductase family, NAD-binding Rossmann fold</fullName>
    </submittedName>
</protein>
<dbReference type="Pfam" id="PF01408">
    <property type="entry name" value="GFO_IDH_MocA"/>
    <property type="match status" value="1"/>
</dbReference>
<sequence>MFKMKFFRKSLALIVCIGVIWTTNVSFLINTVDSPVVKLIILDPGHGHATFMQGTMNPAIDQEVHVYAPAGPDVQQYINAIERGNNRKSNPTNWKLVMYTHSDYLERMIADKKGNAVLISGNNSKKSEYITRSIDAGFHVIADKPMAINDFKSLEKSFATAARKKVVLFDPMDLRYDISNILQKELSQIPELFGSLQKGTLENPALVQANLHHYLKGPAGQTAVRPGWFFDVNQQGHGIVDVSTHLVDLNQWLSFPGKSLDYKTDIKVISSREWASRLTPSEFKLVTKLNKYPEYLKKDLKDSILSVYSNGEINYTIKGIHSKVTVLWNYKEPPGSSDTHYSLMRGTKADLEIRQGAAEQYKATLFVKPGKYTDLDEFAKYIKTAEQQLQAKYPGTEFIRIGDQWQIKPGAFQRTNSAEVAISYIKEGRMPEWEAPNMRAKYFTTIEALKIAKRE</sequence>
<dbReference type="SUPFAM" id="SSF51735">
    <property type="entry name" value="NAD(P)-binding Rossmann-fold domains"/>
    <property type="match status" value="1"/>
</dbReference>
<dbReference type="STRING" id="572036.SAMN05661099_1439"/>
<accession>A0A1T5B8R6</accession>
<evidence type="ECO:0000259" key="2">
    <source>
        <dbReference type="Pfam" id="PF16490"/>
    </source>
</evidence>
<feature type="domain" description="Putative oxidoreductase C-terminal" evidence="2">
    <location>
        <begin position="182"/>
        <end position="453"/>
    </location>
</feature>
<reference evidence="4" key="1">
    <citation type="submission" date="2017-02" db="EMBL/GenBank/DDBJ databases">
        <authorList>
            <person name="Varghese N."/>
            <person name="Submissions S."/>
        </authorList>
    </citation>
    <scope>NUCLEOTIDE SEQUENCE [LARGE SCALE GENOMIC DNA]</scope>
    <source>
        <strain evidence="4">DSM 22385</strain>
    </source>
</reference>
<gene>
    <name evidence="3" type="ORF">SAMN05661099_1439</name>
</gene>
<dbReference type="Proteomes" id="UP000189981">
    <property type="component" value="Unassembled WGS sequence"/>
</dbReference>
<name>A0A1T5B8R6_9SPHI</name>